<evidence type="ECO:0000313" key="2">
    <source>
        <dbReference type="Proteomes" id="UP001165960"/>
    </source>
</evidence>
<reference evidence="1" key="1">
    <citation type="submission" date="2022-04" db="EMBL/GenBank/DDBJ databases">
        <title>Genome of the entomopathogenic fungus Entomophthora muscae.</title>
        <authorList>
            <person name="Elya C."/>
            <person name="Lovett B.R."/>
            <person name="Lee E."/>
            <person name="Macias A.M."/>
            <person name="Hajek A.E."/>
            <person name="De Bivort B.L."/>
            <person name="Kasson M.T."/>
            <person name="De Fine Licht H.H."/>
            <person name="Stajich J.E."/>
        </authorList>
    </citation>
    <scope>NUCLEOTIDE SEQUENCE</scope>
    <source>
        <strain evidence="1">Berkeley</strain>
    </source>
</reference>
<name>A0ACC2RLR0_9FUNG</name>
<accession>A0ACC2RLR0</accession>
<sequence length="217" mass="24554">MGTCSPTYGSRQPPHPSRQAASRNMKTHYQKPQYYVKWKGYPLEESTWELLRNLANAQEAIQLYLNNKNLKGGLLGEERDGVRIDNSFPLGTQGQEWDSNPDPDPPRAAGPMDQEAAYPHFLETEPPQAEASTKFQSQNTRTSWAMVLPKEELLKLPNGGRESSSVNFIYLKSSWVTNQIQSPKEKTGFRPNPMTTAQNKENQVTNLDFPTNERTPS</sequence>
<comment type="caution">
    <text evidence="1">The sequence shown here is derived from an EMBL/GenBank/DDBJ whole genome shotgun (WGS) entry which is preliminary data.</text>
</comment>
<evidence type="ECO:0000313" key="1">
    <source>
        <dbReference type="EMBL" id="KAJ9050987.1"/>
    </source>
</evidence>
<proteinExistence type="predicted"/>
<organism evidence="1 2">
    <name type="scientific">Entomophthora muscae</name>
    <dbReference type="NCBI Taxonomy" id="34485"/>
    <lineage>
        <taxon>Eukaryota</taxon>
        <taxon>Fungi</taxon>
        <taxon>Fungi incertae sedis</taxon>
        <taxon>Zoopagomycota</taxon>
        <taxon>Entomophthoromycotina</taxon>
        <taxon>Entomophthoromycetes</taxon>
        <taxon>Entomophthorales</taxon>
        <taxon>Entomophthoraceae</taxon>
        <taxon>Entomophthora</taxon>
    </lineage>
</organism>
<gene>
    <name evidence="1" type="primary">MPP8_13</name>
    <name evidence="1" type="ORF">DSO57_1009071</name>
</gene>
<keyword evidence="2" id="KW-1185">Reference proteome</keyword>
<protein>
    <submittedName>
        <fullName evidence="1">M-phase phosphoprotein 8</fullName>
    </submittedName>
</protein>
<dbReference type="EMBL" id="QTSX02007128">
    <property type="protein sequence ID" value="KAJ9050987.1"/>
    <property type="molecule type" value="Genomic_DNA"/>
</dbReference>
<dbReference type="Proteomes" id="UP001165960">
    <property type="component" value="Unassembled WGS sequence"/>
</dbReference>